<feature type="region of interest" description="Disordered" evidence="1">
    <location>
        <begin position="1"/>
        <end position="73"/>
    </location>
</feature>
<accession>A0ABQ0KGA9</accession>
<dbReference type="EMBL" id="BCTA01000026">
    <property type="protein sequence ID" value="GAT08582.1"/>
    <property type="molecule type" value="Genomic_DNA"/>
</dbReference>
<name>A0ABQ0KGA9_MYCNV</name>
<gene>
    <name evidence="2" type="ORF">RMCN_1715</name>
</gene>
<sequence>MVGQSLALEHDAEHRVTRDAQRIPRRRGKPARVQPVEIQRGPTDGPDRGSLDGRCARRGKQRDDRDERKDRVPHVCGKYPRRVGRRFRRADAAADVIEMRRATEIRWLVFILWAKGDLNPHVPKDTGT</sequence>
<evidence type="ECO:0000256" key="1">
    <source>
        <dbReference type="SAM" id="MobiDB-lite"/>
    </source>
</evidence>
<proteinExistence type="predicted"/>
<organism evidence="2 3">
    <name type="scientific">Mycolicibacterium novocastrense</name>
    <name type="common">Mycobacterium novocastrense</name>
    <dbReference type="NCBI Taxonomy" id="59813"/>
    <lineage>
        <taxon>Bacteria</taxon>
        <taxon>Bacillati</taxon>
        <taxon>Actinomycetota</taxon>
        <taxon>Actinomycetes</taxon>
        <taxon>Mycobacteriales</taxon>
        <taxon>Mycobacteriaceae</taxon>
        <taxon>Mycolicibacterium</taxon>
    </lineage>
</organism>
<dbReference type="Proteomes" id="UP000069773">
    <property type="component" value="Unassembled WGS sequence"/>
</dbReference>
<feature type="compositionally biased region" description="Basic and acidic residues" evidence="1">
    <location>
        <begin position="8"/>
        <end position="22"/>
    </location>
</feature>
<keyword evidence="3" id="KW-1185">Reference proteome</keyword>
<evidence type="ECO:0000313" key="3">
    <source>
        <dbReference type="Proteomes" id="UP000069773"/>
    </source>
</evidence>
<comment type="caution">
    <text evidence="2">The sequence shown here is derived from an EMBL/GenBank/DDBJ whole genome shotgun (WGS) entry which is preliminary data.</text>
</comment>
<evidence type="ECO:0000313" key="2">
    <source>
        <dbReference type="EMBL" id="GAT08582.1"/>
    </source>
</evidence>
<protein>
    <submittedName>
        <fullName evidence="2">GE18570</fullName>
    </submittedName>
</protein>
<feature type="compositionally biased region" description="Basic and acidic residues" evidence="1">
    <location>
        <begin position="45"/>
        <end position="73"/>
    </location>
</feature>
<reference evidence="2 3" key="1">
    <citation type="journal article" date="2016" name="Genome Announc.">
        <title>Draft Genome Sequences of Five Rapidly Growing Mycobacterium Species, M. thermoresistibile, M. fortuitum subsp. acetamidolyticum, M. canariasense, M. brisbanense, and M. novocastrense.</title>
        <authorList>
            <person name="Katahira K."/>
            <person name="Ogura Y."/>
            <person name="Gotoh Y."/>
            <person name="Hayashi T."/>
        </authorList>
    </citation>
    <scope>NUCLEOTIDE SEQUENCE [LARGE SCALE GENOMIC DNA]</scope>
    <source>
        <strain evidence="2 3">JCM18114</strain>
    </source>
</reference>